<evidence type="ECO:0000313" key="2">
    <source>
        <dbReference type="Proteomes" id="UP000826651"/>
    </source>
</evidence>
<dbReference type="RefSeq" id="WP_223407053.1">
    <property type="nucleotide sequence ID" value="NZ_JAGSHT010000013.1"/>
</dbReference>
<evidence type="ECO:0000313" key="1">
    <source>
        <dbReference type="EMBL" id="MBZ2197348.1"/>
    </source>
</evidence>
<proteinExistence type="predicted"/>
<reference evidence="1 2" key="1">
    <citation type="submission" date="2021-04" db="EMBL/GenBank/DDBJ databases">
        <title>Ruania sp. nov., isolated from sandy soil of mangrove forest.</title>
        <authorList>
            <person name="Ge X."/>
            <person name="Huang R."/>
            <person name="Liu W."/>
        </authorList>
    </citation>
    <scope>NUCLEOTIDE SEQUENCE [LARGE SCALE GENOMIC DNA]</scope>
    <source>
        <strain evidence="1 2">N2-46</strain>
    </source>
</reference>
<keyword evidence="2" id="KW-1185">Reference proteome</keyword>
<protein>
    <submittedName>
        <fullName evidence="1">Uncharacterized protein</fullName>
    </submittedName>
</protein>
<comment type="caution">
    <text evidence="1">The sequence shown here is derived from an EMBL/GenBank/DDBJ whole genome shotgun (WGS) entry which is preliminary data.</text>
</comment>
<gene>
    <name evidence="1" type="ORF">KCQ71_14375</name>
</gene>
<dbReference type="EMBL" id="JAGSHT010000013">
    <property type="protein sequence ID" value="MBZ2197348.1"/>
    <property type="molecule type" value="Genomic_DNA"/>
</dbReference>
<name>A0ABS7SDI5_9MICO</name>
<sequence>MAVAVAAGLVVGVTLMLGAWAIRSLLPQPAAEPDWPPTVESVTTGFRPGWLGPAVPSAVVVVIDLRTEDPEAVRLAIDHAVRVEDPEGEAEQIEVTIRDNNGERTFTIPLR</sequence>
<dbReference type="Proteomes" id="UP000826651">
    <property type="component" value="Unassembled WGS sequence"/>
</dbReference>
<accession>A0ABS7SDI5</accession>
<organism evidence="1 2">
    <name type="scientific">Occultella gossypii</name>
    <dbReference type="NCBI Taxonomy" id="2800820"/>
    <lineage>
        <taxon>Bacteria</taxon>
        <taxon>Bacillati</taxon>
        <taxon>Actinomycetota</taxon>
        <taxon>Actinomycetes</taxon>
        <taxon>Micrococcales</taxon>
        <taxon>Ruaniaceae</taxon>
        <taxon>Occultella</taxon>
    </lineage>
</organism>